<reference evidence="1" key="1">
    <citation type="journal article" date="2023" name="Science">
        <title>Genome structures resolve the early diversification of teleost fishes.</title>
        <authorList>
            <person name="Parey E."/>
            <person name="Louis A."/>
            <person name="Montfort J."/>
            <person name="Bouchez O."/>
            <person name="Roques C."/>
            <person name="Iampietro C."/>
            <person name="Lluch J."/>
            <person name="Castinel A."/>
            <person name="Donnadieu C."/>
            <person name="Desvignes T."/>
            <person name="Floi Bucao C."/>
            <person name="Jouanno E."/>
            <person name="Wen M."/>
            <person name="Mejri S."/>
            <person name="Dirks R."/>
            <person name="Jansen H."/>
            <person name="Henkel C."/>
            <person name="Chen W.J."/>
            <person name="Zahm M."/>
            <person name="Cabau C."/>
            <person name="Klopp C."/>
            <person name="Thompson A.W."/>
            <person name="Robinson-Rechavi M."/>
            <person name="Braasch I."/>
            <person name="Lecointre G."/>
            <person name="Bobe J."/>
            <person name="Postlethwait J.H."/>
            <person name="Berthelot C."/>
            <person name="Roest Crollius H."/>
            <person name="Guiguen Y."/>
        </authorList>
    </citation>
    <scope>NUCLEOTIDE SEQUENCE</scope>
    <source>
        <strain evidence="1">NC1722</strain>
    </source>
</reference>
<sequence length="89" mass="9778">MADSLLLRVKLLSASARQQPTKRLPVLLSPLQRLISRTPTGCAWAWHSGLPLPFGDCFSSSTVMMCMNIKGGMDLNSCLLQDKSQGLMR</sequence>
<dbReference type="AlphaFoldDB" id="A0AAD7WWP9"/>
<dbReference type="EMBL" id="JAINUG010000024">
    <property type="protein sequence ID" value="KAJ8411044.1"/>
    <property type="molecule type" value="Genomic_DNA"/>
</dbReference>
<comment type="caution">
    <text evidence="1">The sequence shown here is derived from an EMBL/GenBank/DDBJ whole genome shotgun (WGS) entry which is preliminary data.</text>
</comment>
<protein>
    <submittedName>
        <fullName evidence="1">Uncharacterized protein</fullName>
    </submittedName>
</protein>
<evidence type="ECO:0000313" key="2">
    <source>
        <dbReference type="Proteomes" id="UP001221898"/>
    </source>
</evidence>
<gene>
    <name evidence="1" type="ORF">AAFF_G00180790</name>
</gene>
<accession>A0AAD7WWP9</accession>
<organism evidence="1 2">
    <name type="scientific">Aldrovandia affinis</name>
    <dbReference type="NCBI Taxonomy" id="143900"/>
    <lineage>
        <taxon>Eukaryota</taxon>
        <taxon>Metazoa</taxon>
        <taxon>Chordata</taxon>
        <taxon>Craniata</taxon>
        <taxon>Vertebrata</taxon>
        <taxon>Euteleostomi</taxon>
        <taxon>Actinopterygii</taxon>
        <taxon>Neopterygii</taxon>
        <taxon>Teleostei</taxon>
        <taxon>Notacanthiformes</taxon>
        <taxon>Halosauridae</taxon>
        <taxon>Aldrovandia</taxon>
    </lineage>
</organism>
<keyword evidence="2" id="KW-1185">Reference proteome</keyword>
<proteinExistence type="predicted"/>
<evidence type="ECO:0000313" key="1">
    <source>
        <dbReference type="EMBL" id="KAJ8411044.1"/>
    </source>
</evidence>
<name>A0AAD7WWP9_9TELE</name>
<dbReference type="Proteomes" id="UP001221898">
    <property type="component" value="Unassembled WGS sequence"/>
</dbReference>